<dbReference type="Gene3D" id="3.40.50.2000">
    <property type="entry name" value="Glycogen Phosphorylase B"/>
    <property type="match status" value="2"/>
</dbReference>
<dbReference type="SUPFAM" id="SSF53756">
    <property type="entry name" value="UDP-Glycosyltransferase/glycogen phosphorylase"/>
    <property type="match status" value="1"/>
</dbReference>
<dbReference type="InterPro" id="IPR028098">
    <property type="entry name" value="Glyco_trans_4-like_N"/>
</dbReference>
<accession>A0A1G2ARF8</accession>
<dbReference type="PANTHER" id="PTHR46401">
    <property type="entry name" value="GLYCOSYLTRANSFERASE WBBK-RELATED"/>
    <property type="match status" value="1"/>
</dbReference>
<sequence>MRIGIDCRQIWNPEKYEGAGVAHYLFFLLKSLAKIDQQNDYFLFFKRGYDTTQLTFLTSNYHRMTWNPSHGNRLVKFVEQVHWRSALKKMKLDVFHSPAYTLPLWYTGASIVTVHDLAIYTHPEWFPEQQWLSTKVLVPRSIKKATHIIAVSDTTKKEIEERFHIPSERIGVIYEGVLSTKDFSGISVGEQQTFDKKHEPQQESIQTLLEHIKDQKYILSVNTLEPRKNMTRLIQAFEHMQHSHPEPLHFIIAGSLGWKYEEIFRAMKNSPCKQRIHYVGYITQEEKYTLLRNAVVFVCVSLWEGFGLSNLEAMSCDTPVLASHIPAFREVLGDAAYFVDPYDVKAIAQGLQELLTNTKLRRRYQQFGKKRTQEFSWQQCAEQTLRIYNVCRDQ</sequence>
<organism evidence="4 5">
    <name type="scientific">Candidatus Kerfeldbacteria bacterium RIFCSPHIGHO2_02_FULL_42_14</name>
    <dbReference type="NCBI Taxonomy" id="1798540"/>
    <lineage>
        <taxon>Bacteria</taxon>
        <taxon>Candidatus Kerfeldiibacteriota</taxon>
    </lineage>
</organism>
<evidence type="ECO:0008006" key="6">
    <source>
        <dbReference type="Google" id="ProtNLM"/>
    </source>
</evidence>
<dbReference type="GO" id="GO:0009103">
    <property type="term" value="P:lipopolysaccharide biosynthetic process"/>
    <property type="evidence" value="ECO:0007669"/>
    <property type="project" value="TreeGrafter"/>
</dbReference>
<dbReference type="AlphaFoldDB" id="A0A1G2ARF8"/>
<dbReference type="Pfam" id="PF00534">
    <property type="entry name" value="Glycos_transf_1"/>
    <property type="match status" value="1"/>
</dbReference>
<dbReference type="STRING" id="1798540.A3B74_04480"/>
<feature type="domain" description="Glycosyltransferase subfamily 4-like N-terminal" evidence="3">
    <location>
        <begin position="20"/>
        <end position="177"/>
    </location>
</feature>
<keyword evidence="1" id="KW-0808">Transferase</keyword>
<dbReference type="GO" id="GO:0016757">
    <property type="term" value="F:glycosyltransferase activity"/>
    <property type="evidence" value="ECO:0007669"/>
    <property type="project" value="InterPro"/>
</dbReference>
<reference evidence="4 5" key="1">
    <citation type="journal article" date="2016" name="Nat. Commun.">
        <title>Thousands of microbial genomes shed light on interconnected biogeochemical processes in an aquifer system.</title>
        <authorList>
            <person name="Anantharaman K."/>
            <person name="Brown C.T."/>
            <person name="Hug L.A."/>
            <person name="Sharon I."/>
            <person name="Castelle C.J."/>
            <person name="Probst A.J."/>
            <person name="Thomas B.C."/>
            <person name="Singh A."/>
            <person name="Wilkins M.J."/>
            <person name="Karaoz U."/>
            <person name="Brodie E.L."/>
            <person name="Williams K.H."/>
            <person name="Hubbard S.S."/>
            <person name="Banfield J.F."/>
        </authorList>
    </citation>
    <scope>NUCLEOTIDE SEQUENCE [LARGE SCALE GENOMIC DNA]</scope>
</reference>
<dbReference type="Proteomes" id="UP000177165">
    <property type="component" value="Unassembled WGS sequence"/>
</dbReference>
<dbReference type="EMBL" id="MHKB01000013">
    <property type="protein sequence ID" value="OGY78610.1"/>
    <property type="molecule type" value="Genomic_DNA"/>
</dbReference>
<feature type="domain" description="Glycosyl transferase family 1" evidence="2">
    <location>
        <begin position="210"/>
        <end position="371"/>
    </location>
</feature>
<evidence type="ECO:0000259" key="2">
    <source>
        <dbReference type="Pfam" id="PF00534"/>
    </source>
</evidence>
<evidence type="ECO:0000313" key="5">
    <source>
        <dbReference type="Proteomes" id="UP000177165"/>
    </source>
</evidence>
<dbReference type="Pfam" id="PF13439">
    <property type="entry name" value="Glyco_transf_4"/>
    <property type="match status" value="1"/>
</dbReference>
<comment type="caution">
    <text evidence="4">The sequence shown here is derived from an EMBL/GenBank/DDBJ whole genome shotgun (WGS) entry which is preliminary data.</text>
</comment>
<protein>
    <recommendedName>
        <fullName evidence="6">Glycosyl transferase family 1 domain-containing protein</fullName>
    </recommendedName>
</protein>
<name>A0A1G2ARF8_9BACT</name>
<proteinExistence type="predicted"/>
<gene>
    <name evidence="4" type="ORF">A3B74_04480</name>
</gene>
<evidence type="ECO:0000259" key="3">
    <source>
        <dbReference type="Pfam" id="PF13439"/>
    </source>
</evidence>
<evidence type="ECO:0000256" key="1">
    <source>
        <dbReference type="ARBA" id="ARBA00022679"/>
    </source>
</evidence>
<evidence type="ECO:0000313" key="4">
    <source>
        <dbReference type="EMBL" id="OGY78610.1"/>
    </source>
</evidence>
<dbReference type="InterPro" id="IPR001296">
    <property type="entry name" value="Glyco_trans_1"/>
</dbReference>
<dbReference type="PANTHER" id="PTHR46401:SF2">
    <property type="entry name" value="GLYCOSYLTRANSFERASE WBBK-RELATED"/>
    <property type="match status" value="1"/>
</dbReference>
<dbReference type="CDD" id="cd03809">
    <property type="entry name" value="GT4_MtfB-like"/>
    <property type="match status" value="1"/>
</dbReference>